<feature type="modified residue" description="4-aspartylphosphate" evidence="17">
    <location>
        <position position="1045"/>
    </location>
</feature>
<evidence type="ECO:0000259" key="19">
    <source>
        <dbReference type="PROSITE" id="PS50109"/>
    </source>
</evidence>
<feature type="domain" description="Response regulatory" evidence="20">
    <location>
        <begin position="851"/>
        <end position="972"/>
    </location>
</feature>
<dbReference type="Pfam" id="PF00072">
    <property type="entry name" value="Response_reg"/>
    <property type="match status" value="2"/>
</dbReference>
<evidence type="ECO:0000256" key="1">
    <source>
        <dbReference type="ARBA" id="ARBA00000085"/>
    </source>
</evidence>
<comment type="subcellular location">
    <subcellularLocation>
        <location evidence="2">Cell membrane</location>
        <topology evidence="2">Multi-pass membrane protein</topology>
    </subcellularLocation>
</comment>
<feature type="transmembrane region" description="Helical" evidence="18">
    <location>
        <begin position="546"/>
        <end position="567"/>
    </location>
</feature>
<evidence type="ECO:0000256" key="6">
    <source>
        <dbReference type="ARBA" id="ARBA00022679"/>
    </source>
</evidence>
<organism evidence="23 24">
    <name type="scientific">Blastopirellula marina</name>
    <dbReference type="NCBI Taxonomy" id="124"/>
    <lineage>
        <taxon>Bacteria</taxon>
        <taxon>Pseudomonadati</taxon>
        <taxon>Planctomycetota</taxon>
        <taxon>Planctomycetia</taxon>
        <taxon>Pirellulales</taxon>
        <taxon>Pirellulaceae</taxon>
        <taxon>Blastopirellula</taxon>
    </lineage>
</organism>
<comment type="subunit">
    <text evidence="14">At low DSF concentrations, interacts with RpfF.</text>
</comment>
<evidence type="ECO:0000259" key="22">
    <source>
        <dbReference type="PROSITE" id="PS50894"/>
    </source>
</evidence>
<feature type="transmembrane region" description="Helical" evidence="18">
    <location>
        <begin position="190"/>
        <end position="215"/>
    </location>
</feature>
<dbReference type="CDD" id="cd17546">
    <property type="entry name" value="REC_hyHK_CKI1_RcsC-like"/>
    <property type="match status" value="1"/>
</dbReference>
<feature type="transmembrane region" description="Helical" evidence="18">
    <location>
        <begin position="20"/>
        <end position="42"/>
    </location>
</feature>
<evidence type="ECO:0000256" key="16">
    <source>
        <dbReference type="PROSITE-ProRule" id="PRU00110"/>
    </source>
</evidence>
<feature type="domain" description="Histidine kinase" evidence="19">
    <location>
        <begin position="607"/>
        <end position="831"/>
    </location>
</feature>
<dbReference type="PROSITE" id="PS50839">
    <property type="entry name" value="CHASE"/>
    <property type="match status" value="1"/>
</dbReference>
<dbReference type="PANTHER" id="PTHR45339">
    <property type="entry name" value="HYBRID SIGNAL TRANSDUCTION HISTIDINE KINASE J"/>
    <property type="match status" value="1"/>
</dbReference>
<dbReference type="InterPro" id="IPR042240">
    <property type="entry name" value="CHASE_sf"/>
</dbReference>
<dbReference type="InterPro" id="IPR036097">
    <property type="entry name" value="HisK_dim/P_sf"/>
</dbReference>
<dbReference type="SUPFAM" id="SSF55874">
    <property type="entry name" value="ATPase domain of HSP90 chaperone/DNA topoisomerase II/histidine kinase"/>
    <property type="match status" value="1"/>
</dbReference>
<keyword evidence="6" id="KW-0808">Transferase</keyword>
<dbReference type="FunFam" id="1.10.287.130:FF:000002">
    <property type="entry name" value="Two-component osmosensing histidine kinase"/>
    <property type="match status" value="1"/>
</dbReference>
<dbReference type="FunFam" id="3.30.565.10:FF:000010">
    <property type="entry name" value="Sensor histidine kinase RcsC"/>
    <property type="match status" value="1"/>
</dbReference>
<dbReference type="AlphaFoldDB" id="A0A2S8F595"/>
<dbReference type="SUPFAM" id="SSF52172">
    <property type="entry name" value="CheY-like"/>
    <property type="match status" value="2"/>
</dbReference>
<dbReference type="InterPro" id="IPR006189">
    <property type="entry name" value="CHASE_dom"/>
</dbReference>
<feature type="transmembrane region" description="Helical" evidence="18">
    <location>
        <begin position="90"/>
        <end position="116"/>
    </location>
</feature>
<evidence type="ECO:0000256" key="13">
    <source>
        <dbReference type="ARBA" id="ARBA00023136"/>
    </source>
</evidence>
<proteinExistence type="predicted"/>
<dbReference type="PANTHER" id="PTHR45339:SF1">
    <property type="entry name" value="HYBRID SIGNAL TRANSDUCTION HISTIDINE KINASE J"/>
    <property type="match status" value="1"/>
</dbReference>
<dbReference type="SMART" id="SM00387">
    <property type="entry name" value="HATPase_c"/>
    <property type="match status" value="1"/>
</dbReference>
<dbReference type="InterPro" id="IPR001789">
    <property type="entry name" value="Sig_transdc_resp-reg_receiver"/>
</dbReference>
<accession>A0A2S8F595</accession>
<evidence type="ECO:0000256" key="15">
    <source>
        <dbReference type="ARBA" id="ARBA00068150"/>
    </source>
</evidence>
<comment type="catalytic activity">
    <reaction evidence="1">
        <text>ATP + protein L-histidine = ADP + protein N-phospho-L-histidine.</text>
        <dbReference type="EC" id="2.7.13.3"/>
    </reaction>
</comment>
<keyword evidence="8" id="KW-0547">Nucleotide-binding</keyword>
<dbReference type="Gene3D" id="1.10.287.130">
    <property type="match status" value="1"/>
</dbReference>
<evidence type="ECO:0000259" key="21">
    <source>
        <dbReference type="PROSITE" id="PS50839"/>
    </source>
</evidence>
<dbReference type="InterPro" id="IPR011006">
    <property type="entry name" value="CheY-like_superfamily"/>
</dbReference>
<evidence type="ECO:0000313" key="24">
    <source>
        <dbReference type="Proteomes" id="UP000240009"/>
    </source>
</evidence>
<dbReference type="GO" id="GO:0005886">
    <property type="term" value="C:plasma membrane"/>
    <property type="evidence" value="ECO:0007669"/>
    <property type="project" value="UniProtKB-SubCell"/>
</dbReference>
<dbReference type="InterPro" id="IPR005467">
    <property type="entry name" value="His_kinase_dom"/>
</dbReference>
<keyword evidence="7 18" id="KW-0812">Transmembrane</keyword>
<dbReference type="SMART" id="SM00448">
    <property type="entry name" value="REC"/>
    <property type="match status" value="2"/>
</dbReference>
<evidence type="ECO:0000256" key="14">
    <source>
        <dbReference type="ARBA" id="ARBA00064003"/>
    </source>
</evidence>
<evidence type="ECO:0000256" key="17">
    <source>
        <dbReference type="PROSITE-ProRule" id="PRU00169"/>
    </source>
</evidence>
<evidence type="ECO:0000256" key="9">
    <source>
        <dbReference type="ARBA" id="ARBA00022777"/>
    </source>
</evidence>
<dbReference type="Pfam" id="PF01627">
    <property type="entry name" value="Hpt"/>
    <property type="match status" value="1"/>
</dbReference>
<dbReference type="GO" id="GO:0005524">
    <property type="term" value="F:ATP binding"/>
    <property type="evidence" value="ECO:0007669"/>
    <property type="project" value="UniProtKB-KW"/>
</dbReference>
<dbReference type="InterPro" id="IPR004358">
    <property type="entry name" value="Sig_transdc_His_kin-like_C"/>
</dbReference>
<comment type="caution">
    <text evidence="23">The sequence shown here is derived from an EMBL/GenBank/DDBJ whole genome shotgun (WGS) entry which is preliminary data.</text>
</comment>
<gene>
    <name evidence="23" type="ORF">C5Y96_17390</name>
</gene>
<feature type="modified residue" description="4-aspartylphosphate" evidence="17">
    <location>
        <position position="905"/>
    </location>
</feature>
<dbReference type="Pfam" id="PF02518">
    <property type="entry name" value="HATPase_c"/>
    <property type="match status" value="1"/>
</dbReference>
<dbReference type="Pfam" id="PF03924">
    <property type="entry name" value="CHASE"/>
    <property type="match status" value="1"/>
</dbReference>
<feature type="modified residue" description="Phosphohistidine" evidence="16">
    <location>
        <position position="1195"/>
    </location>
</feature>
<dbReference type="PRINTS" id="PR00344">
    <property type="entry name" value="BCTRLSENSOR"/>
</dbReference>
<dbReference type="InterPro" id="IPR003594">
    <property type="entry name" value="HATPase_dom"/>
</dbReference>
<feature type="domain" description="CHASE" evidence="21">
    <location>
        <begin position="306"/>
        <end position="468"/>
    </location>
</feature>
<protein>
    <recommendedName>
        <fullName evidence="15">Sensory/regulatory protein RpfC</fullName>
        <ecNumber evidence="3">2.7.13.3</ecNumber>
    </recommendedName>
</protein>
<evidence type="ECO:0000256" key="4">
    <source>
        <dbReference type="ARBA" id="ARBA00022475"/>
    </source>
</evidence>
<evidence type="ECO:0000256" key="5">
    <source>
        <dbReference type="ARBA" id="ARBA00022553"/>
    </source>
</evidence>
<evidence type="ECO:0000313" key="23">
    <source>
        <dbReference type="EMBL" id="PQO27318.1"/>
    </source>
</evidence>
<dbReference type="PROSITE" id="PS50894">
    <property type="entry name" value="HPT"/>
    <property type="match status" value="1"/>
</dbReference>
<keyword evidence="5 17" id="KW-0597">Phosphoprotein</keyword>
<dbReference type="EC" id="2.7.13.3" evidence="3"/>
<evidence type="ECO:0000256" key="3">
    <source>
        <dbReference type="ARBA" id="ARBA00012438"/>
    </source>
</evidence>
<dbReference type="Pfam" id="PF00512">
    <property type="entry name" value="HisKA"/>
    <property type="match status" value="1"/>
</dbReference>
<feature type="transmembrane region" description="Helical" evidence="18">
    <location>
        <begin position="236"/>
        <end position="255"/>
    </location>
</feature>
<dbReference type="PROSITE" id="PS50110">
    <property type="entry name" value="RESPONSE_REGULATORY"/>
    <property type="match status" value="2"/>
</dbReference>
<dbReference type="InterPro" id="IPR003661">
    <property type="entry name" value="HisK_dim/P_dom"/>
</dbReference>
<sequence>MTNLLPSAPSHRSRLISAAWSLIAARTLLCLALGTAVVVMIAWPAGWNSLRSLIEGLPTMKFNTALGLAILAGVGLLRSQTGAQEDRRGWTSLILAGGVFALAIVSLLEIASGLSLGIDTLTDNDLRSLSHGRTPGLMSTGTAVGLFLLSSSQLISGLTPSWVKKTLASLAGLLGASSVCLFLLRTNVRATSIFSTTAIHTAVLLTFIAAGYLLVWQAMSIISTSSDRDMVRSELFRVRALTAVVIGALSLGLFVTSNLVVDAQGTIREANQARFAYFTDLVVEDIERSINRVVFGLRGLRGLYMASKQVTRDEFAAMAQSHDLADEFPGAIGLGLIDHVKRENLDTYIREVRADNAPEFEVKTEGDAADLYVIKFIFPLARNRDAWGYDVGSEAVRRIAAETAVATGEPTITGPIELLQDKENRTGFLYLLPFYDTPETPETPQEREEKLQGLVYAPIILDEALAGIGDRTQGNVEVAIDDVEDNADGFATYGHSTIDETALGTAGHRIPVFAQQKTIVAGGRHWLVGITSSVQFESRIDRVTPAMIGVGGTILTILLVGVIWSMGRNMALAHNMMVEVQASEERAKEAQLMAEKASQAKSEFLANMSHEIRTPMNAIIGLTDSVLRTELTEDQRDYLSTVSDSSNTLLQIINDILDISKIEAGKIELDEEEFQPREFIANLLRAVTAKLQDRPVELVCQIEPNVPRVLIGDSRRLGQVLLNLLGNAMKFTEQGEIELRVARVSQEGRAAEEVLLEFAVRDTGIGIPESKLGTIFDVFEQADTSTTRRYGGTGLGLTISSRLVDRLGGEISVESKLNEGSVFRFTARFKPSISPIPTAWKETISGLQGRRALIVDDSETDLLMLREVTQSYQIETTSADSGHAALTELANAIQAGQPFDMVLVDLKMPHLDGYEVIEIIQNAPEKYGKPMVILISASKIGSKDPTHGLKIASRIRKPVKPSELLEAMVAGLGLEIPDDLSTGDNPEADTNTQPLEILLAEDSRANQKVATAILKRRNHNVSIAENGIEAIRAIQENTYDVVLMDVQMPEMDGLTAAYHIRQYEQQVGGHIPIVATTAHALKMDRERCLSAGMDEYISKPLSPDSLFAAIDNAIRKSRGERIIACVRGPLVASDEDEANAEPPVPWETLLKRLENDREALVEIVNAYIPEMTKGMDRIDEAIQQADDHLLTISAHKLKSALRFFHQMEASTIAQDLELRGTRNDFESAEQEASRLREMLTGLLPWLSTYCREQ</sequence>
<dbReference type="SUPFAM" id="SSF47226">
    <property type="entry name" value="Histidine-containing phosphotransfer domain, HPT domain"/>
    <property type="match status" value="1"/>
</dbReference>
<feature type="transmembrane region" description="Helical" evidence="18">
    <location>
        <begin position="167"/>
        <end position="184"/>
    </location>
</feature>
<dbReference type="Gene3D" id="3.30.565.10">
    <property type="entry name" value="Histidine kinase-like ATPase, C-terminal domain"/>
    <property type="match status" value="1"/>
</dbReference>
<keyword evidence="9" id="KW-0418">Kinase</keyword>
<dbReference type="CDD" id="cd16922">
    <property type="entry name" value="HATPase_EvgS-ArcB-TorS-like"/>
    <property type="match status" value="1"/>
</dbReference>
<dbReference type="InterPro" id="IPR036641">
    <property type="entry name" value="HPT_dom_sf"/>
</dbReference>
<evidence type="ECO:0000256" key="18">
    <source>
        <dbReference type="SAM" id="Phobius"/>
    </source>
</evidence>
<keyword evidence="12" id="KW-0902">Two-component regulatory system</keyword>
<keyword evidence="13 18" id="KW-0472">Membrane</keyword>
<dbReference type="SUPFAM" id="SSF47384">
    <property type="entry name" value="Homodimeric domain of signal transducing histidine kinase"/>
    <property type="match status" value="1"/>
</dbReference>
<dbReference type="InterPro" id="IPR008207">
    <property type="entry name" value="Sig_transdc_His_kin_Hpt_dom"/>
</dbReference>
<evidence type="ECO:0000256" key="2">
    <source>
        <dbReference type="ARBA" id="ARBA00004651"/>
    </source>
</evidence>
<evidence type="ECO:0000256" key="12">
    <source>
        <dbReference type="ARBA" id="ARBA00023012"/>
    </source>
</evidence>
<dbReference type="Gene3D" id="3.30.450.350">
    <property type="entry name" value="CHASE domain"/>
    <property type="match status" value="1"/>
</dbReference>
<feature type="domain" description="HPt" evidence="22">
    <location>
        <begin position="1156"/>
        <end position="1253"/>
    </location>
</feature>
<feature type="transmembrane region" description="Helical" evidence="18">
    <location>
        <begin position="62"/>
        <end position="78"/>
    </location>
</feature>
<evidence type="ECO:0000259" key="20">
    <source>
        <dbReference type="PROSITE" id="PS50110"/>
    </source>
</evidence>
<reference evidence="23 24" key="1">
    <citation type="submission" date="2018-02" db="EMBL/GenBank/DDBJ databases">
        <title>Comparative genomes isolates from brazilian mangrove.</title>
        <authorList>
            <person name="Araujo J.E."/>
            <person name="Taketani R.G."/>
            <person name="Silva M.C.P."/>
            <person name="Loureco M.V."/>
            <person name="Andreote F.D."/>
        </authorList>
    </citation>
    <scope>NUCLEOTIDE SEQUENCE [LARGE SCALE GENOMIC DNA]</scope>
    <source>
        <strain evidence="23 24">HEX-2 MGV</strain>
    </source>
</reference>
<dbReference type="SMART" id="SM01079">
    <property type="entry name" value="CHASE"/>
    <property type="match status" value="1"/>
</dbReference>
<evidence type="ECO:0000256" key="11">
    <source>
        <dbReference type="ARBA" id="ARBA00022989"/>
    </source>
</evidence>
<dbReference type="Proteomes" id="UP000240009">
    <property type="component" value="Unassembled WGS sequence"/>
</dbReference>
<dbReference type="GO" id="GO:0000155">
    <property type="term" value="F:phosphorelay sensor kinase activity"/>
    <property type="evidence" value="ECO:0007669"/>
    <property type="project" value="InterPro"/>
</dbReference>
<dbReference type="SMART" id="SM00388">
    <property type="entry name" value="HisKA"/>
    <property type="match status" value="1"/>
</dbReference>
<keyword evidence="4" id="KW-1003">Cell membrane</keyword>
<dbReference type="CDD" id="cd00082">
    <property type="entry name" value="HisKA"/>
    <property type="match status" value="1"/>
</dbReference>
<evidence type="ECO:0000256" key="10">
    <source>
        <dbReference type="ARBA" id="ARBA00022840"/>
    </source>
</evidence>
<name>A0A2S8F595_9BACT</name>
<evidence type="ECO:0000256" key="8">
    <source>
        <dbReference type="ARBA" id="ARBA00022741"/>
    </source>
</evidence>
<feature type="domain" description="Response regulatory" evidence="20">
    <location>
        <begin position="996"/>
        <end position="1114"/>
    </location>
</feature>
<keyword evidence="11 18" id="KW-1133">Transmembrane helix</keyword>
<dbReference type="Gene3D" id="1.20.120.160">
    <property type="entry name" value="HPT domain"/>
    <property type="match status" value="1"/>
</dbReference>
<dbReference type="InterPro" id="IPR036890">
    <property type="entry name" value="HATPase_C_sf"/>
</dbReference>
<evidence type="ECO:0000256" key="7">
    <source>
        <dbReference type="ARBA" id="ARBA00022692"/>
    </source>
</evidence>
<dbReference type="Gene3D" id="3.40.50.2300">
    <property type="match status" value="2"/>
</dbReference>
<keyword evidence="10" id="KW-0067">ATP-binding</keyword>
<dbReference type="PROSITE" id="PS50109">
    <property type="entry name" value="HIS_KIN"/>
    <property type="match status" value="1"/>
</dbReference>
<dbReference type="EMBL" id="PUIA01000057">
    <property type="protein sequence ID" value="PQO27318.1"/>
    <property type="molecule type" value="Genomic_DNA"/>
</dbReference>